<comment type="caution">
    <text evidence="21">The sequence shown here is derived from an EMBL/GenBank/DDBJ whole genome shotgun (WGS) entry which is preliminary data.</text>
</comment>
<dbReference type="EMBL" id="JAEMHM010000015">
    <property type="protein sequence ID" value="MBJ6726558.1"/>
    <property type="molecule type" value="Genomic_DNA"/>
</dbReference>
<evidence type="ECO:0000259" key="18">
    <source>
        <dbReference type="PROSITE" id="PS51379"/>
    </source>
</evidence>
<dbReference type="InterPro" id="IPR006657">
    <property type="entry name" value="MoPterin_dinucl-bd_dom"/>
</dbReference>
<feature type="domain" description="4Fe-4S His(Cys)3-ligated-type" evidence="20">
    <location>
        <begin position="78"/>
        <end position="117"/>
    </location>
</feature>
<dbReference type="FunFam" id="3.30.70.20:FF:000035">
    <property type="entry name" value="Iron hydrogenase 1"/>
    <property type="match status" value="1"/>
</dbReference>
<dbReference type="GO" id="GO:0016491">
    <property type="term" value="F:oxidoreductase activity"/>
    <property type="evidence" value="ECO:0007669"/>
    <property type="project" value="UniProtKB-KW"/>
</dbReference>
<dbReference type="GO" id="GO:0008137">
    <property type="term" value="F:NADH dehydrogenase (ubiquinone) activity"/>
    <property type="evidence" value="ECO:0007669"/>
    <property type="project" value="InterPro"/>
</dbReference>
<evidence type="ECO:0000259" key="19">
    <source>
        <dbReference type="PROSITE" id="PS51669"/>
    </source>
</evidence>
<dbReference type="InterPro" id="IPR054351">
    <property type="entry name" value="NADH_UbQ_OxRdtase_ferredoxin"/>
</dbReference>
<dbReference type="Pfam" id="PF01568">
    <property type="entry name" value="Molydop_binding"/>
    <property type="match status" value="1"/>
</dbReference>
<dbReference type="SMART" id="SM00929">
    <property type="entry name" value="NADH-G_4Fe-4S_3"/>
    <property type="match status" value="1"/>
</dbReference>
<dbReference type="GO" id="GO:0005886">
    <property type="term" value="C:plasma membrane"/>
    <property type="evidence" value="ECO:0007669"/>
    <property type="project" value="UniProtKB-SubCell"/>
</dbReference>
<evidence type="ECO:0000256" key="4">
    <source>
        <dbReference type="ARBA" id="ARBA00022485"/>
    </source>
</evidence>
<dbReference type="Gene3D" id="3.40.50.740">
    <property type="match status" value="2"/>
</dbReference>
<dbReference type="InterPro" id="IPR017900">
    <property type="entry name" value="4Fe4S_Fe_S_CS"/>
</dbReference>
<keyword evidence="10" id="KW-0408">Iron</keyword>
<sequence>MVSLTIDGKSVQVEAGTTILDAAAKVGITIPTLCWLEKVSPTGACRVCAVEVEGVDRTMTACNTPVKEGINVTTQSPNLAEIRRKVMELMLVNHPLDCPVCDAGGECDLQNSCYNLSVNRQEYSALLERRQIRYDWPLIESDPNRCILCEKCVKVDHEVVGCDAIAIVNRGEATIIDTVDGKPLNCEFCGNCVGACPTGTLISKPFKFRGRPWSFTRVQSVCAFCGTGCQIEYHVRNGIVERVTSEDHTYNNGNLCINGRFGYSYLNSPERLTAPMLRVGGGSLAPTDWDTAFAHTATKLKEIVGRDGAAAVAGLGSPRVSNEESFLFAKLMRQGIGTGNIDSEAGLGFAQAQAQLQHRFGFTGASKNLHDIENAEAIIVFGTDLNAEATNAEYRVIKAATKNDAKLILVNMRDVKLRKFANSHLKYTPGTELQVTYGLMKALIEVGNLDPDPTVKADLAALSLAELATASGLTEELLLDTARLITGKSRVTILFGSDVMRASDAKNKVAALADLALLTGSATEQGGGIFPIDAKNNSVGLVDMGVTPADNGKDFWGIIQGIEQGSIKALYLMGCDPTTFPENGRIRKALAKLELLIVQDIFKSDLLELAHVVLPAAAPAEKSGTFTSGDNRVQSFDKASNPPGQAKADAAILSELLIRIAAGPASSIDPVKEIPVAVPGYAAAGNGLTKKVAVKAGAAYAPIAKPAAGARPKFQMLVGPIGFHNGTSTTRSENNLTVSASGYVELHPTDATALGITEGANVRVSAGGGSITAAAKVSQKVQPGLLFVPSHFRSLNANALLQGNCNLVEVKVEKG</sequence>
<keyword evidence="3" id="KW-1003">Cell membrane</keyword>
<dbReference type="SUPFAM" id="SSF53706">
    <property type="entry name" value="Formate dehydrogenase/DMSO reductase, domains 1-3"/>
    <property type="match status" value="1"/>
</dbReference>
<feature type="domain" description="4Fe-4S Mo/W bis-MGD-type" evidence="19">
    <location>
        <begin position="215"/>
        <end position="270"/>
    </location>
</feature>
<dbReference type="SUPFAM" id="SSF54292">
    <property type="entry name" value="2Fe-2S ferredoxin-like"/>
    <property type="match status" value="1"/>
</dbReference>
<dbReference type="GO" id="GO:0051539">
    <property type="term" value="F:4 iron, 4 sulfur cluster binding"/>
    <property type="evidence" value="ECO:0007669"/>
    <property type="project" value="UniProtKB-KW"/>
</dbReference>
<dbReference type="InterPro" id="IPR006656">
    <property type="entry name" value="Mopterin_OxRdtase"/>
</dbReference>
<dbReference type="Pfam" id="PF22117">
    <property type="entry name" value="Fer4_Nqo3"/>
    <property type="match status" value="1"/>
</dbReference>
<organism evidence="21 22">
    <name type="scientific">Geomesophilobacter sediminis</name>
    <dbReference type="NCBI Taxonomy" id="2798584"/>
    <lineage>
        <taxon>Bacteria</taxon>
        <taxon>Pseudomonadati</taxon>
        <taxon>Thermodesulfobacteriota</taxon>
        <taxon>Desulfuromonadia</taxon>
        <taxon>Geobacterales</taxon>
        <taxon>Geobacteraceae</taxon>
        <taxon>Geomesophilobacter</taxon>
    </lineage>
</organism>
<dbReference type="PROSITE" id="PS51379">
    <property type="entry name" value="4FE4S_FER_2"/>
    <property type="match status" value="1"/>
</dbReference>
<evidence type="ECO:0000259" key="20">
    <source>
        <dbReference type="PROSITE" id="PS51839"/>
    </source>
</evidence>
<dbReference type="GO" id="GO:0051537">
    <property type="term" value="F:2 iron, 2 sulfur cluster binding"/>
    <property type="evidence" value="ECO:0007669"/>
    <property type="project" value="UniProtKB-KW"/>
</dbReference>
<feature type="domain" description="2Fe-2S ferredoxin-type" evidence="17">
    <location>
        <begin position="1"/>
        <end position="78"/>
    </location>
</feature>
<dbReference type="SUPFAM" id="SSF50692">
    <property type="entry name" value="ADC-like"/>
    <property type="match status" value="1"/>
</dbReference>
<keyword evidence="7" id="KW-0479">Metal-binding</keyword>
<keyword evidence="6" id="KW-0001">2Fe-2S</keyword>
<dbReference type="GO" id="GO:0043546">
    <property type="term" value="F:molybdopterin cofactor binding"/>
    <property type="evidence" value="ECO:0007669"/>
    <property type="project" value="InterPro"/>
</dbReference>
<name>A0A8J7M0Y7_9BACT</name>
<dbReference type="SMART" id="SM00926">
    <property type="entry name" value="Molybdop_Fe4S4"/>
    <property type="match status" value="1"/>
</dbReference>
<keyword evidence="12" id="KW-0472">Membrane</keyword>
<gene>
    <name evidence="21" type="ORF">JFN93_17740</name>
</gene>
<dbReference type="Gene3D" id="3.40.228.10">
    <property type="entry name" value="Dimethylsulfoxide Reductase, domain 2"/>
    <property type="match status" value="1"/>
</dbReference>
<proteinExistence type="predicted"/>
<dbReference type="Gene3D" id="2.20.25.90">
    <property type="entry name" value="ADC-like domains"/>
    <property type="match status" value="1"/>
</dbReference>
<dbReference type="PROSITE" id="PS00198">
    <property type="entry name" value="4FE4S_FER_1"/>
    <property type="match status" value="1"/>
</dbReference>
<dbReference type="Proteomes" id="UP000636888">
    <property type="component" value="Unassembled WGS sequence"/>
</dbReference>
<dbReference type="InterPro" id="IPR017896">
    <property type="entry name" value="4Fe4S_Fe-S-bd"/>
</dbReference>
<evidence type="ECO:0000256" key="1">
    <source>
        <dbReference type="ARBA" id="ARBA00001966"/>
    </source>
</evidence>
<dbReference type="PROSITE" id="PS00641">
    <property type="entry name" value="COMPLEX1_75K_1"/>
    <property type="match status" value="1"/>
</dbReference>
<dbReference type="PROSITE" id="PS51669">
    <property type="entry name" value="4FE4S_MOW_BIS_MGD"/>
    <property type="match status" value="1"/>
</dbReference>
<accession>A0A8J7M0Y7</accession>
<comment type="cofactor">
    <cofactor evidence="1">
        <name>[4Fe-4S] cluster</name>
        <dbReference type="ChEBI" id="CHEBI:49883"/>
    </cofactor>
</comment>
<comment type="cofactor">
    <cofactor evidence="13">
        <name>[2Fe-2S] cluster</name>
        <dbReference type="ChEBI" id="CHEBI:190135"/>
    </cofactor>
</comment>
<dbReference type="PANTHER" id="PTHR43105:SF9">
    <property type="entry name" value="NADPH-FE(3+) OXIDOREDUCTASE SUBUNIT ALPHA"/>
    <property type="match status" value="1"/>
</dbReference>
<evidence type="ECO:0000256" key="7">
    <source>
        <dbReference type="ARBA" id="ARBA00022723"/>
    </source>
</evidence>
<keyword evidence="9" id="KW-0560">Oxidoreductase</keyword>
<evidence type="ECO:0000256" key="16">
    <source>
        <dbReference type="ARBA" id="ARBA00076894"/>
    </source>
</evidence>
<evidence type="ECO:0000256" key="3">
    <source>
        <dbReference type="ARBA" id="ARBA00022475"/>
    </source>
</evidence>
<evidence type="ECO:0000256" key="8">
    <source>
        <dbReference type="ARBA" id="ARBA00022737"/>
    </source>
</evidence>
<dbReference type="Gene3D" id="3.30.70.20">
    <property type="match status" value="1"/>
</dbReference>
<evidence type="ECO:0000313" key="22">
    <source>
        <dbReference type="Proteomes" id="UP000636888"/>
    </source>
</evidence>
<dbReference type="Pfam" id="PF10588">
    <property type="entry name" value="NADH-G_4Fe-4S_3"/>
    <property type="match status" value="1"/>
</dbReference>
<evidence type="ECO:0000256" key="14">
    <source>
        <dbReference type="ARBA" id="ARBA00064297"/>
    </source>
</evidence>
<dbReference type="InterPro" id="IPR006963">
    <property type="entry name" value="Mopterin_OxRdtase_4Fe-4S_dom"/>
</dbReference>
<dbReference type="PROSITE" id="PS00642">
    <property type="entry name" value="COMPLEX1_75K_2"/>
    <property type="match status" value="1"/>
</dbReference>
<dbReference type="InterPro" id="IPR001041">
    <property type="entry name" value="2Fe-2S_ferredoxin-type"/>
</dbReference>
<dbReference type="CDD" id="cd00207">
    <property type="entry name" value="fer2"/>
    <property type="match status" value="1"/>
</dbReference>
<evidence type="ECO:0000256" key="10">
    <source>
        <dbReference type="ARBA" id="ARBA00023004"/>
    </source>
</evidence>
<dbReference type="InterPro" id="IPR009010">
    <property type="entry name" value="Asp_de-COase-like_dom_sf"/>
</dbReference>
<keyword evidence="4" id="KW-0004">4Fe-4S</keyword>
<dbReference type="SUPFAM" id="SSF54862">
    <property type="entry name" value="4Fe-4S ferredoxins"/>
    <property type="match status" value="1"/>
</dbReference>
<evidence type="ECO:0000256" key="6">
    <source>
        <dbReference type="ARBA" id="ARBA00022714"/>
    </source>
</evidence>
<evidence type="ECO:0000256" key="11">
    <source>
        <dbReference type="ARBA" id="ARBA00023014"/>
    </source>
</evidence>
<dbReference type="PROSITE" id="PS51839">
    <property type="entry name" value="4FE4S_HC3"/>
    <property type="match status" value="1"/>
</dbReference>
<dbReference type="AlphaFoldDB" id="A0A8J7M0Y7"/>
<evidence type="ECO:0000313" key="21">
    <source>
        <dbReference type="EMBL" id="MBJ6726558.1"/>
    </source>
</evidence>
<dbReference type="FunFam" id="3.10.20.740:FF:000005">
    <property type="entry name" value="NADH:ubiquinone oxidoreductase subunit"/>
    <property type="match status" value="1"/>
</dbReference>
<comment type="subcellular location">
    <subcellularLocation>
        <location evidence="2">Cell inner membrane</location>
        <topology evidence="2">Peripheral membrane protein</topology>
    </subcellularLocation>
</comment>
<dbReference type="PANTHER" id="PTHR43105">
    <property type="entry name" value="RESPIRATORY NITRATE REDUCTASE"/>
    <property type="match status" value="1"/>
</dbReference>
<evidence type="ECO:0000259" key="17">
    <source>
        <dbReference type="PROSITE" id="PS51085"/>
    </source>
</evidence>
<dbReference type="PROSITE" id="PS51085">
    <property type="entry name" value="2FE2S_FER_2"/>
    <property type="match status" value="1"/>
</dbReference>
<keyword evidence="5" id="KW-0997">Cell inner membrane</keyword>
<dbReference type="InterPro" id="IPR019574">
    <property type="entry name" value="NADH_UbQ_OxRdtase_Gsu_4Fe4S-bd"/>
</dbReference>
<dbReference type="Pfam" id="PF13510">
    <property type="entry name" value="Fer2_4"/>
    <property type="match status" value="1"/>
</dbReference>
<protein>
    <recommendedName>
        <fullName evidence="15">NADPH-Fe(3+) oxidoreductase subunit alpha</fullName>
    </recommendedName>
    <alternativeName>
        <fullName evidence="16">Soluble Fe(3+) reductase alpha subunit</fullName>
    </alternativeName>
</protein>
<dbReference type="GO" id="GO:0046872">
    <property type="term" value="F:metal ion binding"/>
    <property type="evidence" value="ECO:0007669"/>
    <property type="project" value="UniProtKB-KW"/>
</dbReference>
<dbReference type="Pfam" id="PF04879">
    <property type="entry name" value="Molybdop_Fe4S4"/>
    <property type="match status" value="1"/>
</dbReference>
<dbReference type="InterPro" id="IPR036010">
    <property type="entry name" value="2Fe-2S_ferredoxin-like_sf"/>
</dbReference>
<dbReference type="RefSeq" id="WP_199385468.1">
    <property type="nucleotide sequence ID" value="NZ_JAEMHM010000015.1"/>
</dbReference>
<dbReference type="Gene3D" id="2.40.40.20">
    <property type="match status" value="1"/>
</dbReference>
<keyword evidence="22" id="KW-1185">Reference proteome</keyword>
<evidence type="ECO:0000256" key="13">
    <source>
        <dbReference type="ARBA" id="ARBA00034078"/>
    </source>
</evidence>
<evidence type="ECO:0000256" key="12">
    <source>
        <dbReference type="ARBA" id="ARBA00023136"/>
    </source>
</evidence>
<evidence type="ECO:0000256" key="9">
    <source>
        <dbReference type="ARBA" id="ARBA00023002"/>
    </source>
</evidence>
<evidence type="ECO:0000256" key="5">
    <source>
        <dbReference type="ARBA" id="ARBA00022519"/>
    </source>
</evidence>
<dbReference type="Gene3D" id="3.10.20.740">
    <property type="match status" value="1"/>
</dbReference>
<dbReference type="InterPro" id="IPR050123">
    <property type="entry name" value="Prok_molybdopt-oxidoreductase"/>
</dbReference>
<keyword evidence="11" id="KW-0411">Iron-sulfur</keyword>
<dbReference type="GO" id="GO:0042773">
    <property type="term" value="P:ATP synthesis coupled electron transport"/>
    <property type="evidence" value="ECO:0007669"/>
    <property type="project" value="InterPro"/>
</dbReference>
<comment type="subunit">
    <text evidence="14">Heterotetramer with 2 beta subunits.</text>
</comment>
<evidence type="ECO:0000256" key="2">
    <source>
        <dbReference type="ARBA" id="ARBA00004417"/>
    </source>
</evidence>
<evidence type="ECO:0000256" key="15">
    <source>
        <dbReference type="ARBA" id="ARBA00067659"/>
    </source>
</evidence>
<reference evidence="21" key="1">
    <citation type="submission" date="2020-12" db="EMBL/GenBank/DDBJ databases">
        <title>Geomonas sp. Red875, isolated from river sediment.</title>
        <authorList>
            <person name="Xu Z."/>
            <person name="Zhang Z."/>
            <person name="Masuda Y."/>
            <person name="Itoh H."/>
            <person name="Senoo K."/>
        </authorList>
    </citation>
    <scope>NUCLEOTIDE SEQUENCE</scope>
    <source>
        <strain evidence="21">Red875</strain>
    </source>
</reference>
<feature type="domain" description="4Fe-4S ferredoxin-type" evidence="18">
    <location>
        <begin position="172"/>
        <end position="206"/>
    </location>
</feature>
<keyword evidence="8" id="KW-0677">Repeat</keyword>
<dbReference type="Pfam" id="PF00384">
    <property type="entry name" value="Molybdopterin"/>
    <property type="match status" value="1"/>
</dbReference>
<dbReference type="InterPro" id="IPR000283">
    <property type="entry name" value="NADH_UbQ_OxRdtase_75kDa_su_CS"/>
</dbReference>